<evidence type="ECO:0000256" key="9">
    <source>
        <dbReference type="ARBA" id="ARBA00031625"/>
    </source>
</evidence>
<evidence type="ECO:0000256" key="8">
    <source>
        <dbReference type="ARBA" id="ARBA00031400"/>
    </source>
</evidence>
<dbReference type="GO" id="GO:0005886">
    <property type="term" value="C:plasma membrane"/>
    <property type="evidence" value="ECO:0007669"/>
    <property type="project" value="UniProtKB-SubCell"/>
</dbReference>
<dbReference type="InterPro" id="IPR000298">
    <property type="entry name" value="Cyt_c_oxidase-like_su3"/>
</dbReference>
<keyword evidence="5" id="KW-1278">Translocase</keyword>
<dbReference type="PANTHER" id="PTHR11403">
    <property type="entry name" value="CYTOCHROME C OXIDASE SUBUNIT III"/>
    <property type="match status" value="1"/>
</dbReference>
<evidence type="ECO:0000256" key="11">
    <source>
        <dbReference type="SAM" id="Phobius"/>
    </source>
</evidence>
<evidence type="ECO:0000313" key="14">
    <source>
        <dbReference type="EMBL" id="SEH82643.1"/>
    </source>
</evidence>
<proteinExistence type="inferred from homology"/>
<dbReference type="InterPro" id="IPR033945">
    <property type="entry name" value="Cyt_c_oxase_su3_dom"/>
</dbReference>
<reference evidence="13" key="1">
    <citation type="submission" date="2016-06" db="EMBL/GenBank/DDBJ databases">
        <authorList>
            <person name="Olsen C.W."/>
            <person name="Carey S."/>
            <person name="Hinshaw L."/>
            <person name="Karasin A.I."/>
        </authorList>
    </citation>
    <scope>NUCLEOTIDE SEQUENCE [LARGE SCALE GENOMIC DNA]</scope>
    <source>
        <strain evidence="13">BazSymA</strain>
        <strain evidence="14">BazSymB</strain>
    </source>
</reference>
<dbReference type="GO" id="GO:0004129">
    <property type="term" value="F:cytochrome-c oxidase activity"/>
    <property type="evidence" value="ECO:0007669"/>
    <property type="project" value="UniProtKB-EC"/>
</dbReference>
<dbReference type="EMBL" id="CVUD02000163">
    <property type="protein sequence ID" value="SEH82643.1"/>
    <property type="molecule type" value="Genomic_DNA"/>
</dbReference>
<feature type="transmembrane region" description="Helical" evidence="11">
    <location>
        <begin position="12"/>
        <end position="31"/>
    </location>
</feature>
<dbReference type="Proteomes" id="UP000198559">
    <property type="component" value="Unassembled WGS sequence"/>
</dbReference>
<dbReference type="AlphaFoldDB" id="A0A1H6K4B7"/>
<dbReference type="Proteomes" id="UP000198988">
    <property type="component" value="Unassembled WGS sequence"/>
</dbReference>
<feature type="transmembrane region" description="Helical" evidence="11">
    <location>
        <begin position="84"/>
        <end position="104"/>
    </location>
</feature>
<evidence type="ECO:0000259" key="12">
    <source>
        <dbReference type="PROSITE" id="PS50253"/>
    </source>
</evidence>
<feature type="transmembrane region" description="Helical" evidence="11">
    <location>
        <begin position="160"/>
        <end position="180"/>
    </location>
</feature>
<dbReference type="InterPro" id="IPR035973">
    <property type="entry name" value="Cyt_c_oxidase_su3-like_sf"/>
</dbReference>
<evidence type="ECO:0000256" key="6">
    <source>
        <dbReference type="ARBA" id="ARBA00022989"/>
    </source>
</evidence>
<evidence type="ECO:0000313" key="16">
    <source>
        <dbReference type="Proteomes" id="UP000198988"/>
    </source>
</evidence>
<keyword evidence="6 11" id="KW-1133">Transmembrane helix</keyword>
<protein>
    <recommendedName>
        <fullName evidence="3">cytochrome-c oxidase</fullName>
        <ecNumber evidence="3">7.1.1.9</ecNumber>
    </recommendedName>
    <alternativeName>
        <fullName evidence="8">Cytochrome aa3 subunit 3</fullName>
    </alternativeName>
    <alternativeName>
        <fullName evidence="9">Cytochrome c oxidase polypeptide III</fullName>
    </alternativeName>
</protein>
<name>A0A1H6K4B7_9GAMM</name>
<dbReference type="OrthoDB" id="9810850at2"/>
<reference evidence="15 16" key="2">
    <citation type="submission" date="2016-06" db="EMBL/GenBank/DDBJ databases">
        <authorList>
            <person name="Petersen J."/>
            <person name="Sayavedra L."/>
        </authorList>
    </citation>
    <scope>NUCLEOTIDE SEQUENCE [LARGE SCALE GENOMIC DNA]</scope>
    <source>
        <strain evidence="16">BazSymA</strain>
        <strain evidence="15">BazSymB</strain>
    </source>
</reference>
<evidence type="ECO:0000256" key="5">
    <source>
        <dbReference type="ARBA" id="ARBA00022967"/>
    </source>
</evidence>
<feature type="domain" description="Heme-copper oxidase subunit III family profile" evidence="12">
    <location>
        <begin position="3"/>
        <end position="295"/>
    </location>
</feature>
<feature type="transmembrane region" description="Helical" evidence="11">
    <location>
        <begin position="43"/>
        <end position="63"/>
    </location>
</feature>
<feature type="transmembrane region" description="Helical" evidence="11">
    <location>
        <begin position="192"/>
        <end position="212"/>
    </location>
</feature>
<dbReference type="Gene3D" id="1.10.287.70">
    <property type="match status" value="1"/>
</dbReference>
<dbReference type="EMBL" id="CDSC02000112">
    <property type="protein sequence ID" value="SEH69844.1"/>
    <property type="molecule type" value="Genomic_DNA"/>
</dbReference>
<dbReference type="InterPro" id="IPR024791">
    <property type="entry name" value="Cyt_c/ubiquinol_Oxase_su3"/>
</dbReference>
<evidence type="ECO:0000256" key="3">
    <source>
        <dbReference type="ARBA" id="ARBA00012949"/>
    </source>
</evidence>
<evidence type="ECO:0000313" key="15">
    <source>
        <dbReference type="Proteomes" id="UP000198559"/>
    </source>
</evidence>
<dbReference type="FunFam" id="1.20.120.80:FF:000003">
    <property type="entry name" value="Cytochrome c oxidase subunit 3"/>
    <property type="match status" value="1"/>
</dbReference>
<dbReference type="PROSITE" id="PS50253">
    <property type="entry name" value="COX3"/>
    <property type="match status" value="1"/>
</dbReference>
<keyword evidence="4 10" id="KW-0812">Transmembrane</keyword>
<dbReference type="Pfam" id="PF00510">
    <property type="entry name" value="COX3"/>
    <property type="match status" value="2"/>
</dbReference>
<dbReference type="STRING" id="235205.BAZSYMB_SCAFFOLD00002_49"/>
<dbReference type="Gene3D" id="1.20.120.80">
    <property type="entry name" value="Cytochrome c oxidase, subunit III, four-helix bundle"/>
    <property type="match status" value="1"/>
</dbReference>
<dbReference type="InterPro" id="IPR013833">
    <property type="entry name" value="Cyt_c_oxidase_su3_a-hlx"/>
</dbReference>
<comment type="similarity">
    <text evidence="2 10">Belongs to the cytochrome c oxidase subunit 3 family.</text>
</comment>
<dbReference type="EC" id="7.1.1.9" evidence="3"/>
<evidence type="ECO:0000256" key="2">
    <source>
        <dbReference type="ARBA" id="ARBA00010581"/>
    </source>
</evidence>
<evidence type="ECO:0000256" key="10">
    <source>
        <dbReference type="RuleBase" id="RU003376"/>
    </source>
</evidence>
<keyword evidence="7 11" id="KW-0472">Membrane</keyword>
<accession>A0A1H6K4B7</accession>
<comment type="subcellular location">
    <subcellularLocation>
        <location evidence="10">Cell membrane</location>
        <topology evidence="10">Multi-pass membrane protein</topology>
    </subcellularLocation>
    <subcellularLocation>
        <location evidence="1">Membrane</location>
        <topology evidence="1">Multi-pass membrane protein</topology>
    </subcellularLocation>
</comment>
<gene>
    <name evidence="13" type="ORF">BAZSYMA_ACONTIG00023_4</name>
    <name evidence="14" type="ORF">BAZSYMB_SCAFFOLD00002_49</name>
</gene>
<organism evidence="13 16">
    <name type="scientific">Bathymodiolus azoricus thioautotrophic gill symbiont</name>
    <dbReference type="NCBI Taxonomy" id="235205"/>
    <lineage>
        <taxon>Bacteria</taxon>
        <taxon>Pseudomonadati</taxon>
        <taxon>Pseudomonadota</taxon>
        <taxon>Gammaproteobacteria</taxon>
        <taxon>sulfur-oxidizing symbionts</taxon>
    </lineage>
</organism>
<evidence type="ECO:0000313" key="13">
    <source>
        <dbReference type="EMBL" id="SEH69844.1"/>
    </source>
</evidence>
<sequence>MSKEQAYYVPHGTYWPIIGSIGIAMLFVGFANQMHGVEWGGSVMALGFAITVFMMFGWFGQVVNESISGIYNSQVDRSFRWGMSWFIFSEVMFFAAFFGALFYARQLSVPWLGGADNNIYTPELWNGFKTGWDAVAFTTPGTTLQSGVEMSVPTQLVNTWGLPALNTLLLLLSGVTLTFAHHALRAGHRNQIIGWLVATIALGVAFLGFQIMEYGHAYHDGLKLTSGIYGSTFYLLTGFHGFHVTVGVIMLTVILYRIQKGHFTADNHFGFEGVAWYWHFVDVVWLGLFIFVYWL</sequence>
<dbReference type="CDD" id="cd01665">
    <property type="entry name" value="Cyt_c_Oxidase_III"/>
    <property type="match status" value="1"/>
</dbReference>
<dbReference type="PANTHER" id="PTHR11403:SF7">
    <property type="entry name" value="CYTOCHROME C OXIDASE SUBUNIT 3"/>
    <property type="match status" value="1"/>
</dbReference>
<dbReference type="GO" id="GO:0019646">
    <property type="term" value="P:aerobic electron transport chain"/>
    <property type="evidence" value="ECO:0007669"/>
    <property type="project" value="InterPro"/>
</dbReference>
<evidence type="ECO:0000256" key="7">
    <source>
        <dbReference type="ARBA" id="ARBA00023136"/>
    </source>
</evidence>
<evidence type="ECO:0000256" key="4">
    <source>
        <dbReference type="ARBA" id="ARBA00022692"/>
    </source>
</evidence>
<feature type="transmembrane region" description="Helical" evidence="11">
    <location>
        <begin position="232"/>
        <end position="256"/>
    </location>
</feature>
<evidence type="ECO:0000256" key="1">
    <source>
        <dbReference type="ARBA" id="ARBA00004141"/>
    </source>
</evidence>
<dbReference type="RefSeq" id="WP_090715171.1">
    <property type="nucleotide sequence ID" value="NZ_CAESAP020000344.1"/>
</dbReference>
<feature type="transmembrane region" description="Helical" evidence="11">
    <location>
        <begin position="276"/>
        <end position="294"/>
    </location>
</feature>
<dbReference type="SUPFAM" id="SSF81452">
    <property type="entry name" value="Cytochrome c oxidase subunit III-like"/>
    <property type="match status" value="1"/>
</dbReference>